<dbReference type="EMBL" id="QFFI01000030">
    <property type="protein sequence ID" value="PWG61615.1"/>
    <property type="molecule type" value="Genomic_DNA"/>
</dbReference>
<dbReference type="Pfam" id="PF13560">
    <property type="entry name" value="HTH_31"/>
    <property type="match status" value="1"/>
</dbReference>
<protein>
    <recommendedName>
        <fullName evidence="3">HTH cro/C1-type domain-containing protein</fullName>
    </recommendedName>
</protein>
<dbReference type="GO" id="GO:0003677">
    <property type="term" value="F:DNA binding"/>
    <property type="evidence" value="ECO:0007669"/>
    <property type="project" value="InterPro"/>
</dbReference>
<keyword evidence="2" id="KW-1185">Reference proteome</keyword>
<gene>
    <name evidence="1" type="ORF">DEM34_15620</name>
</gene>
<dbReference type="CDD" id="cd00093">
    <property type="entry name" value="HTH_XRE"/>
    <property type="match status" value="1"/>
</dbReference>
<dbReference type="Gene3D" id="1.10.260.40">
    <property type="entry name" value="lambda repressor-like DNA-binding domains"/>
    <property type="match status" value="1"/>
</dbReference>
<evidence type="ECO:0008006" key="3">
    <source>
        <dbReference type="Google" id="ProtNLM"/>
    </source>
</evidence>
<name>A0A2U2MXI8_9GAMM</name>
<sequence>MTDSLDLLERFRDLRNKNPVLDGEIQRTASRRALAAALVGLRRAAGLTRDEIAEAVGKGNADMSRVESTAGELDPELLARYIDACRARLWAVDEPPPMPTDPE</sequence>
<dbReference type="Proteomes" id="UP000245474">
    <property type="component" value="Unassembled WGS sequence"/>
</dbReference>
<accession>A0A2U2MXI8</accession>
<dbReference type="InterPro" id="IPR010982">
    <property type="entry name" value="Lambda_DNA-bd_dom_sf"/>
</dbReference>
<organism evidence="1 2">
    <name type="scientific">Sediminicurvatus halobius</name>
    <dbReference type="NCBI Taxonomy" id="2182432"/>
    <lineage>
        <taxon>Bacteria</taxon>
        <taxon>Pseudomonadati</taxon>
        <taxon>Pseudomonadota</taxon>
        <taxon>Gammaproteobacteria</taxon>
        <taxon>Chromatiales</taxon>
        <taxon>Ectothiorhodospiraceae</taxon>
        <taxon>Sediminicurvatus</taxon>
    </lineage>
</organism>
<dbReference type="InterPro" id="IPR001387">
    <property type="entry name" value="Cro/C1-type_HTH"/>
</dbReference>
<reference evidence="1 2" key="1">
    <citation type="submission" date="2018-05" db="EMBL/GenBank/DDBJ databases">
        <title>Spiribacter halobius sp. nov., a moderately halophilic bacterium isolated from marine solar saltern.</title>
        <authorList>
            <person name="Zheng W.-S."/>
            <person name="Lu D.-C."/>
            <person name="Du Z.-J."/>
        </authorList>
    </citation>
    <scope>NUCLEOTIDE SEQUENCE [LARGE SCALE GENOMIC DNA]</scope>
    <source>
        <strain evidence="1 2">E85</strain>
    </source>
</reference>
<evidence type="ECO:0000313" key="2">
    <source>
        <dbReference type="Proteomes" id="UP000245474"/>
    </source>
</evidence>
<proteinExistence type="predicted"/>
<comment type="caution">
    <text evidence="1">The sequence shown here is derived from an EMBL/GenBank/DDBJ whole genome shotgun (WGS) entry which is preliminary data.</text>
</comment>
<evidence type="ECO:0000313" key="1">
    <source>
        <dbReference type="EMBL" id="PWG61615.1"/>
    </source>
</evidence>
<dbReference type="AlphaFoldDB" id="A0A2U2MXI8"/>
<dbReference type="SUPFAM" id="SSF47413">
    <property type="entry name" value="lambda repressor-like DNA-binding domains"/>
    <property type="match status" value="1"/>
</dbReference>
<dbReference type="RefSeq" id="WP_229332800.1">
    <property type="nucleotide sequence ID" value="NZ_CP086615.1"/>
</dbReference>